<keyword evidence="2" id="KW-1185">Reference proteome</keyword>
<proteinExistence type="predicted"/>
<comment type="caution">
    <text evidence="1">The sequence shown here is derived from an EMBL/GenBank/DDBJ whole genome shotgun (WGS) entry which is preliminary data.</text>
</comment>
<organism evidence="1 2">
    <name type="scientific">Acanthoscelides obtectus</name>
    <name type="common">Bean weevil</name>
    <name type="synonym">Bruchus obtectus</name>
    <dbReference type="NCBI Taxonomy" id="200917"/>
    <lineage>
        <taxon>Eukaryota</taxon>
        <taxon>Metazoa</taxon>
        <taxon>Ecdysozoa</taxon>
        <taxon>Arthropoda</taxon>
        <taxon>Hexapoda</taxon>
        <taxon>Insecta</taxon>
        <taxon>Pterygota</taxon>
        <taxon>Neoptera</taxon>
        <taxon>Endopterygota</taxon>
        <taxon>Coleoptera</taxon>
        <taxon>Polyphaga</taxon>
        <taxon>Cucujiformia</taxon>
        <taxon>Chrysomeloidea</taxon>
        <taxon>Chrysomelidae</taxon>
        <taxon>Bruchinae</taxon>
        <taxon>Bruchini</taxon>
        <taxon>Acanthoscelides</taxon>
    </lineage>
</organism>
<name>A0A9P0K5X1_ACAOB</name>
<evidence type="ECO:0000313" key="1">
    <source>
        <dbReference type="EMBL" id="CAH1966672.1"/>
    </source>
</evidence>
<evidence type="ECO:0000313" key="2">
    <source>
        <dbReference type="Proteomes" id="UP001152888"/>
    </source>
</evidence>
<dbReference type="EMBL" id="CAKOFQ010006735">
    <property type="protein sequence ID" value="CAH1966672.1"/>
    <property type="molecule type" value="Genomic_DNA"/>
</dbReference>
<gene>
    <name evidence="1" type="ORF">ACAOBT_LOCUS6965</name>
</gene>
<sequence length="55" mass="6456">MRLSVVCSRHVTLANRRENAKSPPRTRKPTQNCRSIPVNCYTVFYLKFVDLKCEK</sequence>
<protein>
    <submittedName>
        <fullName evidence="1">Uncharacterized protein</fullName>
    </submittedName>
</protein>
<dbReference type="AlphaFoldDB" id="A0A9P0K5X1"/>
<reference evidence="1" key="1">
    <citation type="submission" date="2022-03" db="EMBL/GenBank/DDBJ databases">
        <authorList>
            <person name="Sayadi A."/>
        </authorList>
    </citation>
    <scope>NUCLEOTIDE SEQUENCE</scope>
</reference>
<accession>A0A9P0K5X1</accession>
<dbReference type="Proteomes" id="UP001152888">
    <property type="component" value="Unassembled WGS sequence"/>
</dbReference>